<dbReference type="InterPro" id="IPR018393">
    <property type="entry name" value="NADHpl_OxRdtase_5_subgr"/>
</dbReference>
<evidence type="ECO:0000256" key="1">
    <source>
        <dbReference type="ARBA" id="ARBA00004127"/>
    </source>
</evidence>
<evidence type="ECO:0000259" key="8">
    <source>
        <dbReference type="Pfam" id="PF00662"/>
    </source>
</evidence>
<comment type="caution">
    <text evidence="9">The sequence shown here is derived from an EMBL/GenBank/DDBJ whole genome shotgun (WGS) entry which is preliminary data.</text>
</comment>
<dbReference type="Proteomes" id="UP001596422">
    <property type="component" value="Unassembled WGS sequence"/>
</dbReference>
<evidence type="ECO:0000256" key="2">
    <source>
        <dbReference type="ARBA" id="ARBA00022692"/>
    </source>
</evidence>
<feature type="transmembrane region" description="Helical" evidence="6">
    <location>
        <begin position="20"/>
        <end position="42"/>
    </location>
</feature>
<feature type="domain" description="NADH-Ubiquinone oxidoreductase (complex I) chain 5 N-terminal" evidence="8">
    <location>
        <begin position="8"/>
        <end position="58"/>
    </location>
</feature>
<evidence type="ECO:0000313" key="9">
    <source>
        <dbReference type="EMBL" id="MFC6670273.1"/>
    </source>
</evidence>
<feature type="transmembrane region" description="Helical" evidence="6">
    <location>
        <begin position="218"/>
        <end position="239"/>
    </location>
</feature>
<feature type="transmembrane region" description="Helical" evidence="6">
    <location>
        <begin position="54"/>
        <end position="73"/>
    </location>
</feature>
<keyword evidence="2 5" id="KW-0812">Transmembrane</keyword>
<feature type="transmembrane region" description="Helical" evidence="6">
    <location>
        <begin position="186"/>
        <end position="206"/>
    </location>
</feature>
<dbReference type="PANTHER" id="PTHR42829:SF2">
    <property type="entry name" value="NADH-UBIQUINONE OXIDOREDUCTASE CHAIN 5"/>
    <property type="match status" value="1"/>
</dbReference>
<dbReference type="InterPro" id="IPR003945">
    <property type="entry name" value="NU5C-like"/>
</dbReference>
<evidence type="ECO:0000313" key="10">
    <source>
        <dbReference type="Proteomes" id="UP001596422"/>
    </source>
</evidence>
<keyword evidence="10" id="KW-1185">Reference proteome</keyword>
<dbReference type="InterPro" id="IPR001750">
    <property type="entry name" value="ND/Mrp_TM"/>
</dbReference>
<keyword evidence="3 6" id="KW-1133">Transmembrane helix</keyword>
<protein>
    <submittedName>
        <fullName evidence="9">NADH-quinone oxidoreductase subunit L</fullName>
        <ecNumber evidence="9">1.6.5.-</ecNumber>
    </submittedName>
</protein>
<name>A0ABW1ZYL0_9GAMM</name>
<dbReference type="NCBIfam" id="TIGR01974">
    <property type="entry name" value="NDH_I_L"/>
    <property type="match status" value="1"/>
</dbReference>
<feature type="transmembrane region" description="Helical" evidence="6">
    <location>
        <begin position="111"/>
        <end position="134"/>
    </location>
</feature>
<evidence type="ECO:0000259" key="7">
    <source>
        <dbReference type="Pfam" id="PF00361"/>
    </source>
</evidence>
<reference evidence="10" key="1">
    <citation type="journal article" date="2019" name="Int. J. Syst. Evol. Microbiol.">
        <title>The Global Catalogue of Microorganisms (GCM) 10K type strain sequencing project: providing services to taxonomists for standard genome sequencing and annotation.</title>
        <authorList>
            <consortium name="The Broad Institute Genomics Platform"/>
            <consortium name="The Broad Institute Genome Sequencing Center for Infectious Disease"/>
            <person name="Wu L."/>
            <person name="Ma J."/>
        </authorList>
    </citation>
    <scope>NUCLEOTIDE SEQUENCE [LARGE SCALE GENOMIC DNA]</scope>
    <source>
        <strain evidence="10">NBRC 111756</strain>
    </source>
</reference>
<organism evidence="9 10">
    <name type="scientific">Marinobacterium aestuariivivens</name>
    <dbReference type="NCBI Taxonomy" id="1698799"/>
    <lineage>
        <taxon>Bacteria</taxon>
        <taxon>Pseudomonadati</taxon>
        <taxon>Pseudomonadota</taxon>
        <taxon>Gammaproteobacteria</taxon>
        <taxon>Oceanospirillales</taxon>
        <taxon>Oceanospirillaceae</taxon>
        <taxon>Marinobacterium</taxon>
    </lineage>
</organism>
<dbReference type="InterPro" id="IPR001516">
    <property type="entry name" value="Proton_antipo_N"/>
</dbReference>
<evidence type="ECO:0000256" key="6">
    <source>
        <dbReference type="SAM" id="Phobius"/>
    </source>
</evidence>
<keyword evidence="9" id="KW-0560">Oxidoreductase</keyword>
<dbReference type="Pfam" id="PF00662">
    <property type="entry name" value="Proton_antipo_N"/>
    <property type="match status" value="1"/>
</dbReference>
<keyword evidence="4 6" id="KW-0472">Membrane</keyword>
<dbReference type="EC" id="1.6.5.-" evidence="9"/>
<evidence type="ECO:0000256" key="3">
    <source>
        <dbReference type="ARBA" id="ARBA00022989"/>
    </source>
</evidence>
<feature type="transmembrane region" description="Helical" evidence="6">
    <location>
        <begin position="79"/>
        <end position="99"/>
    </location>
</feature>
<dbReference type="RefSeq" id="WP_379908775.1">
    <property type="nucleotide sequence ID" value="NZ_JBHSWE010000001.1"/>
</dbReference>
<proteinExistence type="predicted"/>
<feature type="transmembrane region" description="Helical" evidence="6">
    <location>
        <begin position="246"/>
        <end position="272"/>
    </location>
</feature>
<comment type="subcellular location">
    <subcellularLocation>
        <location evidence="1">Endomembrane system</location>
        <topology evidence="1">Multi-pass membrane protein</topology>
    </subcellularLocation>
    <subcellularLocation>
        <location evidence="5">Membrane</location>
        <topology evidence="5">Multi-pass membrane protein</topology>
    </subcellularLocation>
</comment>
<accession>A0ABW1ZYL0</accession>
<dbReference type="PANTHER" id="PTHR42829">
    <property type="entry name" value="NADH-UBIQUINONE OXIDOREDUCTASE CHAIN 5"/>
    <property type="match status" value="1"/>
</dbReference>
<gene>
    <name evidence="9" type="ORF">ACFQDL_09415</name>
</gene>
<feature type="transmembrane region" description="Helical" evidence="6">
    <location>
        <begin position="307"/>
        <end position="328"/>
    </location>
</feature>
<dbReference type="PRINTS" id="PR01434">
    <property type="entry name" value="NADHDHGNASE5"/>
</dbReference>
<evidence type="ECO:0000256" key="5">
    <source>
        <dbReference type="RuleBase" id="RU000320"/>
    </source>
</evidence>
<dbReference type="PRINTS" id="PR01435">
    <property type="entry name" value="NPOXDRDTASE5"/>
</dbReference>
<dbReference type="Pfam" id="PF00361">
    <property type="entry name" value="Proton_antipo_M"/>
    <property type="match status" value="1"/>
</dbReference>
<dbReference type="GO" id="GO:0016491">
    <property type="term" value="F:oxidoreductase activity"/>
    <property type="evidence" value="ECO:0007669"/>
    <property type="project" value="UniProtKB-KW"/>
</dbReference>
<dbReference type="EMBL" id="JBHSWE010000001">
    <property type="protein sequence ID" value="MFC6670273.1"/>
    <property type="molecule type" value="Genomic_DNA"/>
</dbReference>
<evidence type="ECO:0000256" key="4">
    <source>
        <dbReference type="ARBA" id="ARBA00023136"/>
    </source>
</evidence>
<feature type="domain" description="NADH:quinone oxidoreductase/Mrp antiporter transmembrane" evidence="7">
    <location>
        <begin position="76"/>
        <end position="350"/>
    </location>
</feature>
<sequence length="372" mass="40059">MSVELLPWLSSAGLTVGFSLYFDGLSAVMVGVITGVGLLIHLYSVAYMAGDEGFARFFGYLNLFVGAMLILVLGGDFLLLYLGWEGVGLCSFLLIGFWYREPENGYAARKAFVVTRIGDIALALALLILIQQFGTLRIQDIVELAQLQWVQSDWATWVALLLLGAVGKSAQLPLQTWLPDAMAGPTPVSALIHAATMVTAGVYLIARTQGLFLLSPEVMELVALVGALTLFLAACSALVQQDLKRVLAYSTISQIGYMFFALGNGAFAAAIFHLMTHAFFKALLFMAAGQVILSLHHEQDIRRMGGLLRPMPFSALCFAIGCAALAALPLTSGFYSKDAILLQAWGCMAAALPGGWRWPAPWSRRSTVCGCS</sequence>